<evidence type="ECO:0000313" key="2">
    <source>
        <dbReference type="EMBL" id="MEZ8055718.1"/>
    </source>
</evidence>
<evidence type="ECO:0000313" key="3">
    <source>
        <dbReference type="Proteomes" id="UP001569175"/>
    </source>
</evidence>
<name>A0ABV4KTH2_9VIBR</name>
<keyword evidence="1" id="KW-0472">Membrane</keyword>
<sequence length="88" mass="9987">MFEIAMKILLASSFLVFGLSLTAGPLIISRYKLHKTSWLSHFDNFLIIFDKKVALSDKGKAVQKKVRLVFFSSLFIFTSLVAFLLSIK</sequence>
<proteinExistence type="predicted"/>
<evidence type="ECO:0000256" key="1">
    <source>
        <dbReference type="SAM" id="Phobius"/>
    </source>
</evidence>
<keyword evidence="1" id="KW-1133">Transmembrane helix</keyword>
<keyword evidence="3" id="KW-1185">Reference proteome</keyword>
<reference evidence="2 3" key="1">
    <citation type="submission" date="2024-06" db="EMBL/GenBank/DDBJ databases">
        <authorList>
            <person name="Steensen K."/>
            <person name="Seneca J."/>
            <person name="Bartlau N."/>
            <person name="Yu A.X."/>
            <person name="Polz M.F."/>
        </authorList>
    </citation>
    <scope>NUCLEOTIDE SEQUENCE [LARGE SCALE GENOMIC DNA]</scope>
    <source>
        <strain evidence="2 3">1F9</strain>
    </source>
</reference>
<dbReference type="Proteomes" id="UP001569175">
    <property type="component" value="Unassembled WGS sequence"/>
</dbReference>
<comment type="caution">
    <text evidence="2">The sequence shown here is derived from an EMBL/GenBank/DDBJ whole genome shotgun (WGS) entry which is preliminary data.</text>
</comment>
<dbReference type="RefSeq" id="WP_371708480.1">
    <property type="nucleotide sequence ID" value="NZ_JBGOOL010000095.1"/>
</dbReference>
<accession>A0ABV4KTH2</accession>
<gene>
    <name evidence="2" type="ORF">ACED57_21645</name>
</gene>
<protein>
    <submittedName>
        <fullName evidence="2">Uncharacterized protein</fullName>
    </submittedName>
</protein>
<dbReference type="EMBL" id="JBGOOL010000095">
    <property type="protein sequence ID" value="MEZ8055718.1"/>
    <property type="molecule type" value="Genomic_DNA"/>
</dbReference>
<feature type="transmembrane region" description="Helical" evidence="1">
    <location>
        <begin position="68"/>
        <end position="87"/>
    </location>
</feature>
<organism evidence="2 3">
    <name type="scientific">Vibrio atlanticus</name>
    <dbReference type="NCBI Taxonomy" id="693153"/>
    <lineage>
        <taxon>Bacteria</taxon>
        <taxon>Pseudomonadati</taxon>
        <taxon>Pseudomonadota</taxon>
        <taxon>Gammaproteobacteria</taxon>
        <taxon>Vibrionales</taxon>
        <taxon>Vibrionaceae</taxon>
        <taxon>Vibrio</taxon>
    </lineage>
</organism>
<keyword evidence="1" id="KW-0812">Transmembrane</keyword>